<dbReference type="Proteomes" id="UP000287166">
    <property type="component" value="Unassembled WGS sequence"/>
</dbReference>
<dbReference type="AlphaFoldDB" id="A0A401GPC1"/>
<evidence type="ECO:0000313" key="3">
    <source>
        <dbReference type="Proteomes" id="UP000287166"/>
    </source>
</evidence>
<accession>A0A401GPC1</accession>
<keyword evidence="3" id="KW-1185">Reference proteome</keyword>
<dbReference type="GeneID" id="38780992"/>
<comment type="caution">
    <text evidence="2">The sequence shown here is derived from an EMBL/GenBank/DDBJ whole genome shotgun (WGS) entry which is preliminary data.</text>
</comment>
<gene>
    <name evidence="2" type="ORF">SCP_0600530</name>
</gene>
<evidence type="ECO:0000256" key="1">
    <source>
        <dbReference type="SAM" id="MobiDB-lite"/>
    </source>
</evidence>
<organism evidence="2 3">
    <name type="scientific">Sparassis crispa</name>
    <dbReference type="NCBI Taxonomy" id="139825"/>
    <lineage>
        <taxon>Eukaryota</taxon>
        <taxon>Fungi</taxon>
        <taxon>Dikarya</taxon>
        <taxon>Basidiomycota</taxon>
        <taxon>Agaricomycotina</taxon>
        <taxon>Agaricomycetes</taxon>
        <taxon>Polyporales</taxon>
        <taxon>Sparassidaceae</taxon>
        <taxon>Sparassis</taxon>
    </lineage>
</organism>
<feature type="region of interest" description="Disordered" evidence="1">
    <location>
        <begin position="220"/>
        <end position="250"/>
    </location>
</feature>
<protein>
    <submittedName>
        <fullName evidence="2">Uncharacterized protein</fullName>
    </submittedName>
</protein>
<evidence type="ECO:0000313" key="2">
    <source>
        <dbReference type="EMBL" id="GBE84075.1"/>
    </source>
</evidence>
<proteinExistence type="predicted"/>
<dbReference type="InParanoid" id="A0A401GPC1"/>
<reference evidence="2 3" key="1">
    <citation type="journal article" date="2018" name="Sci. Rep.">
        <title>Genome sequence of the cauliflower mushroom Sparassis crispa (Hanabiratake) and its association with beneficial usage.</title>
        <authorList>
            <person name="Kiyama R."/>
            <person name="Furutani Y."/>
            <person name="Kawaguchi K."/>
            <person name="Nakanishi T."/>
        </authorList>
    </citation>
    <scope>NUCLEOTIDE SEQUENCE [LARGE SCALE GENOMIC DNA]</scope>
</reference>
<dbReference type="RefSeq" id="XP_027614988.1">
    <property type="nucleotide sequence ID" value="XM_027759187.1"/>
</dbReference>
<dbReference type="OrthoDB" id="3215907at2759"/>
<sequence length="289" mass="31887">MATPKTFSYSDVLPPTSNMLDTYQRARLVRSARKLGAVLGSTPKLIEVEANPQPIPITLLPIGRIPPTSRSATPQFIPSRKDTPSPIPITPDLIYSSASSNSSMASLVLPRGSTDSERSIDYVPHEPLVRPSKHTRSRSKPLPKPLILRLNAVPTCPSDPRLRVTPATPLSPKVSPPTTPVPVSVAETRRRKMAKLQRTFGENIPVDAVFPSAQPYERSALLNVPGTQPYSNPKSKDRRQRSMSVDGAIAPQSVRRSSRVWITGSKGWTGEWNRKDIREVQDQLRTLKL</sequence>
<name>A0A401GPC1_9APHY</name>
<dbReference type="EMBL" id="BFAD01000006">
    <property type="protein sequence ID" value="GBE84075.1"/>
    <property type="molecule type" value="Genomic_DNA"/>
</dbReference>